<dbReference type="PANTHER" id="PTHR43065:SF47">
    <property type="match status" value="1"/>
</dbReference>
<dbReference type="EMBL" id="LO017727">
    <property type="protein sequence ID" value="CRH05613.1"/>
    <property type="molecule type" value="Genomic_DNA"/>
</dbReference>
<evidence type="ECO:0000256" key="1">
    <source>
        <dbReference type="ARBA" id="ARBA00000085"/>
    </source>
</evidence>
<dbReference type="CDD" id="cd00075">
    <property type="entry name" value="HATPase"/>
    <property type="match status" value="1"/>
</dbReference>
<name>A0A1S7LGR8_MAGMO</name>
<protein>
    <recommendedName>
        <fullName evidence="2">histidine kinase</fullName>
        <ecNumber evidence="2">2.7.13.3</ecNumber>
    </recommendedName>
</protein>
<keyword evidence="8" id="KW-0418">Kinase</keyword>
<dbReference type="InterPro" id="IPR004358">
    <property type="entry name" value="Sig_transdc_His_kin-like_C"/>
</dbReference>
<dbReference type="PANTHER" id="PTHR43065">
    <property type="entry name" value="SENSOR HISTIDINE KINASE"/>
    <property type="match status" value="1"/>
</dbReference>
<dbReference type="SMART" id="SM00387">
    <property type="entry name" value="HATPase_c"/>
    <property type="match status" value="1"/>
</dbReference>
<feature type="transmembrane region" description="Helical" evidence="6">
    <location>
        <begin position="367"/>
        <end position="387"/>
    </location>
</feature>
<feature type="domain" description="Histidine kinase" evidence="7">
    <location>
        <begin position="639"/>
        <end position="870"/>
    </location>
</feature>
<dbReference type="Gene3D" id="1.10.287.130">
    <property type="match status" value="1"/>
</dbReference>
<dbReference type="InterPro" id="IPR003661">
    <property type="entry name" value="HisK_dim/P_dom"/>
</dbReference>
<feature type="transmembrane region" description="Helical" evidence="6">
    <location>
        <begin position="40"/>
        <end position="60"/>
    </location>
</feature>
<dbReference type="Gene3D" id="3.30.565.10">
    <property type="entry name" value="Histidine kinase-like ATPase, C-terminal domain"/>
    <property type="match status" value="1"/>
</dbReference>
<dbReference type="PROSITE" id="PS50109">
    <property type="entry name" value="HIS_KIN"/>
    <property type="match status" value="1"/>
</dbReference>
<dbReference type="Pfam" id="PF14827">
    <property type="entry name" value="dCache_3"/>
    <property type="match status" value="1"/>
</dbReference>
<keyword evidence="6" id="KW-0472">Membrane</keyword>
<dbReference type="Pfam" id="PF13185">
    <property type="entry name" value="GAF_2"/>
    <property type="match status" value="1"/>
</dbReference>
<evidence type="ECO:0000256" key="5">
    <source>
        <dbReference type="SAM" id="MobiDB-lite"/>
    </source>
</evidence>
<keyword evidence="4" id="KW-0175">Coiled coil</keyword>
<accession>A0A1S7LGR8</accession>
<dbReference type="AlphaFoldDB" id="A0A1S7LGR8"/>
<keyword evidence="3" id="KW-0597">Phosphoprotein</keyword>
<comment type="catalytic activity">
    <reaction evidence="1">
        <text>ATP + protein L-histidine = ADP + protein N-phospho-L-histidine.</text>
        <dbReference type="EC" id="2.7.13.3"/>
    </reaction>
</comment>
<gene>
    <name evidence="8" type="ORF">MAGMO_1423</name>
</gene>
<evidence type="ECO:0000256" key="2">
    <source>
        <dbReference type="ARBA" id="ARBA00012438"/>
    </source>
</evidence>
<dbReference type="CDD" id="cd00082">
    <property type="entry name" value="HisKA"/>
    <property type="match status" value="1"/>
</dbReference>
<dbReference type="Pfam" id="PF02518">
    <property type="entry name" value="HATPase_c"/>
    <property type="match status" value="1"/>
</dbReference>
<dbReference type="EC" id="2.7.13.3" evidence="2"/>
<dbReference type="InterPro" id="IPR005467">
    <property type="entry name" value="His_kinase_dom"/>
</dbReference>
<dbReference type="SUPFAM" id="SSF55781">
    <property type="entry name" value="GAF domain-like"/>
    <property type="match status" value="1"/>
</dbReference>
<sequence length="870" mass="98038">MTDPHTEQGSAVADPQDEEASQEASAQPARRKTKRFFPASFWWISLFVLLSDFLFVWFNYNSTQALFFENLRAQGQRQQAIFQLSQQNVSTHMQQVATFVANMPKVQQLFLAGRRAVEAEGGGAGGEQAAKLRAELMAEVAQGWKESMTLFGSRQLHFHLAPGDTSFLRVHAPHKFGDNLAMVRHTVVEANVRRIPTKGYESGRVYSGIRGVVPVFAMENGERVHVGALEAGTSFNQHLQQIKKAYGVELAVLMTMEHAKRTMWPDFLEKQKQLQPHSESFLVEFSTSTEIKSLMPEIERASSSDSHQCGTSRLIQLHGRPTAISCFDLYDFLGEQQPQRGPIAKVVAWYDATDSYGEFTQSVTRNIWFACIAFFLFELLLGIFWWLGTRGIQQLVHQRTVELEMSNLQLNRLTEHLEKSLTETDSANRQLSKMQAELEQRVEQRTASLAASEKQLATEVVIRTALNKLLEISLNAHTMDRLLEDAVNLLLTLKFLGVEAYGGAFVADHEERKLKLHTSVNLDPHIQQMCEIIPYGRCLCGRAAAEAEIIYSGHVDERHEVTYSDMPDHGHYSIPVLLDGMVVAVVVLYLRAGVPRDENAVDFLRSSADILSSAIRRLHTQDALMQSEKLASLGEMVAGVAHEINTPVGVGTTATSELVDKTRELQKIWRADGLSEEELKAYLESAEQLGQLAQQNMKRAAELVRSFKLVAVDQASEEKRHFNLKQHIEVVVTSMQHYLKRTPIKIEIDCAHDLRLNSYPGVFSQIFTNLIHNSLVHAFTPDEEGEVHIHVVCHKDHMEIVYRDTGRGIPLEHRKRIFEPFFTTRRSEGGSGLGMHIVHNLVTGHLDGTVVCEEPDTKGAQFHMVIPFFR</sequence>
<keyword evidence="8" id="KW-0808">Transferase</keyword>
<dbReference type="SUPFAM" id="SSF55874">
    <property type="entry name" value="ATPase domain of HSP90 chaperone/DNA topoisomerase II/histidine kinase"/>
    <property type="match status" value="1"/>
</dbReference>
<organism evidence="8">
    <name type="scientific">Magnetococcus massalia (strain MO-1)</name>
    <dbReference type="NCBI Taxonomy" id="451514"/>
    <lineage>
        <taxon>Bacteria</taxon>
        <taxon>Pseudomonadati</taxon>
        <taxon>Pseudomonadota</taxon>
        <taxon>Magnetococcia</taxon>
        <taxon>Magnetococcales</taxon>
        <taxon>Magnetococcaceae</taxon>
        <taxon>Magnetococcus</taxon>
    </lineage>
</organism>
<keyword evidence="6" id="KW-0812">Transmembrane</keyword>
<keyword evidence="6" id="KW-1133">Transmembrane helix</keyword>
<evidence type="ECO:0000256" key="4">
    <source>
        <dbReference type="SAM" id="Coils"/>
    </source>
</evidence>
<dbReference type="PRINTS" id="PR00344">
    <property type="entry name" value="BCTRLSENSOR"/>
</dbReference>
<evidence type="ECO:0000256" key="3">
    <source>
        <dbReference type="ARBA" id="ARBA00022553"/>
    </source>
</evidence>
<dbReference type="InterPro" id="IPR029016">
    <property type="entry name" value="GAF-like_dom_sf"/>
</dbReference>
<dbReference type="InterPro" id="IPR036890">
    <property type="entry name" value="HATPase_C_sf"/>
</dbReference>
<evidence type="ECO:0000313" key="8">
    <source>
        <dbReference type="EMBL" id="CRH05613.1"/>
    </source>
</evidence>
<reference evidence="8" key="1">
    <citation type="submission" date="2015-04" db="EMBL/GenBank/DDBJ databases">
        <authorList>
            <person name="Syromyatnikov M.Y."/>
            <person name="Popov V.N."/>
        </authorList>
    </citation>
    <scope>NUCLEOTIDE SEQUENCE</scope>
    <source>
        <strain evidence="8">MO-1</strain>
    </source>
</reference>
<feature type="region of interest" description="Disordered" evidence="5">
    <location>
        <begin position="1"/>
        <end position="29"/>
    </location>
</feature>
<dbReference type="InterPro" id="IPR003018">
    <property type="entry name" value="GAF"/>
</dbReference>
<dbReference type="InterPro" id="IPR003594">
    <property type="entry name" value="HATPase_dom"/>
</dbReference>
<proteinExistence type="predicted"/>
<feature type="coiled-coil region" evidence="4">
    <location>
        <begin position="417"/>
        <end position="455"/>
    </location>
</feature>
<evidence type="ECO:0000259" key="7">
    <source>
        <dbReference type="PROSITE" id="PS50109"/>
    </source>
</evidence>
<dbReference type="InterPro" id="IPR029150">
    <property type="entry name" value="dCache_3"/>
</dbReference>
<dbReference type="Gene3D" id="3.30.450.40">
    <property type="match status" value="1"/>
</dbReference>
<dbReference type="GO" id="GO:0000155">
    <property type="term" value="F:phosphorelay sensor kinase activity"/>
    <property type="evidence" value="ECO:0007669"/>
    <property type="project" value="InterPro"/>
</dbReference>
<evidence type="ECO:0000256" key="6">
    <source>
        <dbReference type="SAM" id="Phobius"/>
    </source>
</evidence>